<comment type="caution">
    <text evidence="1">The sequence shown here is derived from an EMBL/GenBank/DDBJ whole genome shotgun (WGS) entry which is preliminary data.</text>
</comment>
<gene>
    <name evidence="1" type="ORF">QM524_02195</name>
</gene>
<evidence type="ECO:0000313" key="2">
    <source>
        <dbReference type="Proteomes" id="UP001236507"/>
    </source>
</evidence>
<reference evidence="1 2" key="1">
    <citation type="submission" date="2023-05" db="EMBL/GenBank/DDBJ databases">
        <title>Novel species of genus Flectobacillus isolated from stream in China.</title>
        <authorList>
            <person name="Lu H."/>
        </authorList>
    </citation>
    <scope>NUCLEOTIDE SEQUENCE [LARGE SCALE GENOMIC DNA]</scope>
    <source>
        <strain evidence="1 2">KCTC 42575</strain>
    </source>
</reference>
<proteinExistence type="predicted"/>
<sequence>MGFWQWNQFNRKKTSVQYDSNKDYTINSTAKGKSGQNTKPKTVKITNVIEPSDNFVGTFSGTMLYSCCNTQNKTIRKAIIKINKVDKNTISVELTQLGGYVSYNIYQESLVSDIFRFSKVKAESQTSFKIDESIVTFDGTSNRRCVGAMTITGSNLIIKFDSDFFSHKYEMTLQKN</sequence>
<keyword evidence="2" id="KW-1185">Reference proteome</keyword>
<dbReference type="RefSeq" id="WP_283343280.1">
    <property type="nucleotide sequence ID" value="NZ_JASHIF010000002.1"/>
</dbReference>
<protein>
    <submittedName>
        <fullName evidence="1">Uncharacterized protein</fullName>
    </submittedName>
</protein>
<name>A0ABT6Y3H0_9BACT</name>
<organism evidence="1 2">
    <name type="scientific">Flectobacillus roseus</name>
    <dbReference type="NCBI Taxonomy" id="502259"/>
    <lineage>
        <taxon>Bacteria</taxon>
        <taxon>Pseudomonadati</taxon>
        <taxon>Bacteroidota</taxon>
        <taxon>Cytophagia</taxon>
        <taxon>Cytophagales</taxon>
        <taxon>Flectobacillaceae</taxon>
        <taxon>Flectobacillus</taxon>
    </lineage>
</organism>
<evidence type="ECO:0000313" key="1">
    <source>
        <dbReference type="EMBL" id="MDI9858009.1"/>
    </source>
</evidence>
<accession>A0ABT6Y3H0</accession>
<dbReference type="Proteomes" id="UP001236507">
    <property type="component" value="Unassembled WGS sequence"/>
</dbReference>
<dbReference type="EMBL" id="JASHIF010000002">
    <property type="protein sequence ID" value="MDI9858009.1"/>
    <property type="molecule type" value="Genomic_DNA"/>
</dbReference>